<accession>A0A1D1UIF2</accession>
<keyword evidence="2" id="KW-1185">Reference proteome</keyword>
<dbReference type="AlphaFoldDB" id="A0A1D1UIF2"/>
<name>A0A1D1UIF2_RAMVA</name>
<dbReference type="Proteomes" id="UP000186922">
    <property type="component" value="Unassembled WGS sequence"/>
</dbReference>
<gene>
    <name evidence="1" type="primary">RvY_02033-1</name>
    <name evidence="1" type="synonym">RvY_02033.1</name>
    <name evidence="1" type="ORF">RvY_02033</name>
</gene>
<sequence length="65" mass="7465">MNTTIDKVRALSRGAGREAAFQRFKEIQYEVYPDQTPVLVPIDVDTRLNSTHHMLAVAIRLRLLK</sequence>
<dbReference type="OrthoDB" id="1607513at2759"/>
<evidence type="ECO:0000313" key="2">
    <source>
        <dbReference type="Proteomes" id="UP000186922"/>
    </source>
</evidence>
<reference evidence="1 2" key="1">
    <citation type="journal article" date="2016" name="Nat. Commun.">
        <title>Extremotolerant tardigrade genome and improved radiotolerance of human cultured cells by tardigrade-unique protein.</title>
        <authorList>
            <person name="Hashimoto T."/>
            <person name="Horikawa D.D."/>
            <person name="Saito Y."/>
            <person name="Kuwahara H."/>
            <person name="Kozuka-Hata H."/>
            <person name="Shin-I T."/>
            <person name="Minakuchi Y."/>
            <person name="Ohishi K."/>
            <person name="Motoyama A."/>
            <person name="Aizu T."/>
            <person name="Enomoto A."/>
            <person name="Kondo K."/>
            <person name="Tanaka S."/>
            <person name="Hara Y."/>
            <person name="Koshikawa S."/>
            <person name="Sagara H."/>
            <person name="Miura T."/>
            <person name="Yokobori S."/>
            <person name="Miyagawa K."/>
            <person name="Suzuki Y."/>
            <person name="Kubo T."/>
            <person name="Oyama M."/>
            <person name="Kohara Y."/>
            <person name="Fujiyama A."/>
            <person name="Arakawa K."/>
            <person name="Katayama T."/>
            <person name="Toyoda A."/>
            <person name="Kunieda T."/>
        </authorList>
    </citation>
    <scope>NUCLEOTIDE SEQUENCE [LARGE SCALE GENOMIC DNA]</scope>
    <source>
        <strain evidence="1 2">YOKOZUNA-1</strain>
    </source>
</reference>
<protein>
    <submittedName>
        <fullName evidence="1">Uncharacterized protein</fullName>
    </submittedName>
</protein>
<evidence type="ECO:0000313" key="1">
    <source>
        <dbReference type="EMBL" id="GAU89486.1"/>
    </source>
</evidence>
<comment type="caution">
    <text evidence="1">The sequence shown here is derived from an EMBL/GenBank/DDBJ whole genome shotgun (WGS) entry which is preliminary data.</text>
</comment>
<dbReference type="EMBL" id="BDGG01000001">
    <property type="protein sequence ID" value="GAU89486.1"/>
    <property type="molecule type" value="Genomic_DNA"/>
</dbReference>
<organism evidence="1 2">
    <name type="scientific">Ramazzottius varieornatus</name>
    <name type="common">Water bear</name>
    <name type="synonym">Tardigrade</name>
    <dbReference type="NCBI Taxonomy" id="947166"/>
    <lineage>
        <taxon>Eukaryota</taxon>
        <taxon>Metazoa</taxon>
        <taxon>Ecdysozoa</taxon>
        <taxon>Tardigrada</taxon>
        <taxon>Eutardigrada</taxon>
        <taxon>Parachela</taxon>
        <taxon>Hypsibioidea</taxon>
        <taxon>Ramazzottiidae</taxon>
        <taxon>Ramazzottius</taxon>
    </lineage>
</organism>
<proteinExistence type="predicted"/>